<feature type="compositionally biased region" description="Low complexity" evidence="4">
    <location>
        <begin position="9"/>
        <end position="18"/>
    </location>
</feature>
<dbReference type="InterPro" id="IPR008761">
    <property type="entry name" value="Peptidase_S37"/>
</dbReference>
<dbReference type="EMBL" id="JAQNDK010000007">
    <property type="protein sequence ID" value="MDC0685706.1"/>
    <property type="molecule type" value="Genomic_DNA"/>
</dbReference>
<evidence type="ECO:0000256" key="3">
    <source>
        <dbReference type="ARBA" id="ARBA00022801"/>
    </source>
</evidence>
<dbReference type="SUPFAM" id="SSF53474">
    <property type="entry name" value="alpha/beta-Hydrolases"/>
    <property type="match status" value="1"/>
</dbReference>
<accession>A0ABT5CGZ6</accession>
<dbReference type="PANTHER" id="PTHR11010:SF38">
    <property type="entry name" value="LYSOSOMAL PRO-X CARBOXYPEPTIDASE"/>
    <property type="match status" value="1"/>
</dbReference>
<proteinExistence type="predicted"/>
<dbReference type="Gene3D" id="3.40.50.1820">
    <property type="entry name" value="alpha/beta hydrolase"/>
    <property type="match status" value="2"/>
</dbReference>
<evidence type="ECO:0000256" key="2">
    <source>
        <dbReference type="ARBA" id="ARBA00022729"/>
    </source>
</evidence>
<comment type="caution">
    <text evidence="5">The sequence shown here is derived from an EMBL/GenBank/DDBJ whole genome shotgun (WGS) entry which is preliminary data.</text>
</comment>
<keyword evidence="3" id="KW-0378">Hydrolase</keyword>
<evidence type="ECO:0000256" key="1">
    <source>
        <dbReference type="ARBA" id="ARBA00022670"/>
    </source>
</evidence>
<keyword evidence="6" id="KW-1185">Reference proteome</keyword>
<name>A0ABT5CGZ6_9BACT</name>
<evidence type="ECO:0000313" key="6">
    <source>
        <dbReference type="Proteomes" id="UP001217485"/>
    </source>
</evidence>
<sequence length="495" mass="53117">MSTPDRGRSASSSTSASAGTGGGSTGEGGTSGGATDGGGGSGGATDGSGGAGGVGGSAGGGGAPVDILDQLRALDVAEVTEEASKIPGYRFFVIELEQPVDHDAPGGERFRQRLALHHRDSSAPLVLAATGYSLFLSEQYIEEPTALLNANQIYIEHRFFQPSRPDPADWTKMTIEAAAADHHRVVEAFRAIYTGRWIFTGASKGGMSSVYHRRFYPDDVDGTVAYVTPLSHGVEDPRYIDFLNQVGEADCRDRIAAFRREVLLRRPAMLERAETEADALGLTYDLFGVEAQLESAVIWLPFYFWLYSHEVNCGQIPDASASDDDLWLALGLISPVSAGADAAYLAFEPYYWQCYTELGAPMPDTADVADLLTFDWRSVDRLPSIPVEPEFLPAAMEDVARWVATEGSELLFIYGENDPWSAGAFDLGAAVDSYRYFAPGENHGAHIGGLAPADRDAAVATLARWAGVPRSLVTAQPLRAALPRSPRMLRPRFAL</sequence>
<dbReference type="GO" id="GO:0008233">
    <property type="term" value="F:peptidase activity"/>
    <property type="evidence" value="ECO:0007669"/>
    <property type="project" value="UniProtKB-KW"/>
</dbReference>
<keyword evidence="1 5" id="KW-0645">Protease</keyword>
<evidence type="ECO:0000256" key="4">
    <source>
        <dbReference type="SAM" id="MobiDB-lite"/>
    </source>
</evidence>
<protein>
    <submittedName>
        <fullName evidence="5">S28 family serine protease</fullName>
    </submittedName>
</protein>
<keyword evidence="2" id="KW-0732">Signal</keyword>
<dbReference type="InterPro" id="IPR029058">
    <property type="entry name" value="AB_hydrolase_fold"/>
</dbReference>
<feature type="region of interest" description="Disordered" evidence="4">
    <location>
        <begin position="1"/>
        <end position="57"/>
    </location>
</feature>
<organism evidence="5 6">
    <name type="scientific">Sorangium atrum</name>
    <dbReference type="NCBI Taxonomy" id="2995308"/>
    <lineage>
        <taxon>Bacteria</taxon>
        <taxon>Pseudomonadati</taxon>
        <taxon>Myxococcota</taxon>
        <taxon>Polyangia</taxon>
        <taxon>Polyangiales</taxon>
        <taxon>Polyangiaceae</taxon>
        <taxon>Sorangium</taxon>
    </lineage>
</organism>
<dbReference type="Pfam" id="PF05576">
    <property type="entry name" value="Peptidase_S37"/>
    <property type="match status" value="1"/>
</dbReference>
<dbReference type="PANTHER" id="PTHR11010">
    <property type="entry name" value="PROTEASE S28 PRO-X CARBOXYPEPTIDASE-RELATED"/>
    <property type="match status" value="1"/>
</dbReference>
<dbReference type="GO" id="GO:0006508">
    <property type="term" value="P:proteolysis"/>
    <property type="evidence" value="ECO:0007669"/>
    <property type="project" value="UniProtKB-KW"/>
</dbReference>
<dbReference type="Proteomes" id="UP001217485">
    <property type="component" value="Unassembled WGS sequence"/>
</dbReference>
<evidence type="ECO:0000313" key="5">
    <source>
        <dbReference type="EMBL" id="MDC0685706.1"/>
    </source>
</evidence>
<reference evidence="5 6" key="1">
    <citation type="submission" date="2023-01" db="EMBL/GenBank/DDBJ databases">
        <title>Minimal conservation of predation-associated metabolite biosynthetic gene clusters underscores biosynthetic potential of Myxococcota including descriptions for ten novel species: Archangium lansinium sp. nov., Myxococcus landrumus sp. nov., Nannocystis bai.</title>
        <authorList>
            <person name="Ahearne A."/>
            <person name="Stevens C."/>
            <person name="Dowd S."/>
        </authorList>
    </citation>
    <scope>NUCLEOTIDE SEQUENCE [LARGE SCALE GENOMIC DNA]</scope>
    <source>
        <strain evidence="5 6">WIWO2</strain>
    </source>
</reference>
<dbReference type="RefSeq" id="WP_272104149.1">
    <property type="nucleotide sequence ID" value="NZ_JAQNDK010000007.1"/>
</dbReference>
<feature type="compositionally biased region" description="Gly residues" evidence="4">
    <location>
        <begin position="19"/>
        <end position="57"/>
    </location>
</feature>
<gene>
    <name evidence="5" type="ORF">POL72_48835</name>
</gene>